<dbReference type="RefSeq" id="WP_204446685.1">
    <property type="nucleotide sequence ID" value="NZ_JACJKY010000011.1"/>
</dbReference>
<reference evidence="1" key="2">
    <citation type="journal article" date="2021" name="Sci. Rep.">
        <title>The distribution of antibiotic resistance genes in chicken gut microbiota commensals.</title>
        <authorList>
            <person name="Juricova H."/>
            <person name="Matiasovicova J."/>
            <person name="Kubasova T."/>
            <person name="Cejkova D."/>
            <person name="Rychlik I."/>
        </authorList>
    </citation>
    <scope>NUCLEOTIDE SEQUENCE</scope>
    <source>
        <strain evidence="1">An559</strain>
    </source>
</reference>
<dbReference type="AlphaFoldDB" id="A0A939BEL8"/>
<evidence type="ECO:0000313" key="2">
    <source>
        <dbReference type="Proteomes" id="UP000774750"/>
    </source>
</evidence>
<comment type="caution">
    <text evidence="1">The sequence shown here is derived from an EMBL/GenBank/DDBJ whole genome shotgun (WGS) entry which is preliminary data.</text>
</comment>
<sequence>MQTLCQTDCCTQCVKQAECGGCIKTNGHPFGGTCIAAECVARGGMAELSCLKQQLIDEINTLGLPHLHVDTLHLPSGGYVNLSYPLPNQTAVPFLTENRVYFGNQIERPDSERCYGVVCDETFLLVSEYGCGGADPQLLLYKKRSIS</sequence>
<organism evidence="1 2">
    <name type="scientific">Merdimmobilis hominis</name>
    <dbReference type="NCBI Taxonomy" id="2897707"/>
    <lineage>
        <taxon>Bacteria</taxon>
        <taxon>Bacillati</taxon>
        <taxon>Bacillota</taxon>
        <taxon>Clostridia</taxon>
        <taxon>Eubacteriales</taxon>
        <taxon>Oscillospiraceae</taxon>
        <taxon>Merdimmobilis</taxon>
    </lineage>
</organism>
<dbReference type="EMBL" id="JACJKY010000011">
    <property type="protein sequence ID" value="MBM6921102.1"/>
    <property type="molecule type" value="Genomic_DNA"/>
</dbReference>
<proteinExistence type="predicted"/>
<keyword evidence="2" id="KW-1185">Reference proteome</keyword>
<name>A0A939BEL8_9FIRM</name>
<accession>A0A939BEL8</accession>
<gene>
    <name evidence="1" type="ORF">H6A12_08045</name>
</gene>
<reference evidence="1" key="1">
    <citation type="submission" date="2020-08" db="EMBL/GenBank/DDBJ databases">
        <authorList>
            <person name="Cejkova D."/>
            <person name="Kubasova T."/>
            <person name="Jahodarova E."/>
            <person name="Rychlik I."/>
        </authorList>
    </citation>
    <scope>NUCLEOTIDE SEQUENCE</scope>
    <source>
        <strain evidence="1">An559</strain>
    </source>
</reference>
<dbReference type="Proteomes" id="UP000774750">
    <property type="component" value="Unassembled WGS sequence"/>
</dbReference>
<evidence type="ECO:0000313" key="1">
    <source>
        <dbReference type="EMBL" id="MBM6921102.1"/>
    </source>
</evidence>
<protein>
    <submittedName>
        <fullName evidence="1">DUF3795 domain-containing protein</fullName>
    </submittedName>
</protein>